<feature type="compositionally biased region" description="Basic and acidic residues" evidence="1">
    <location>
        <begin position="358"/>
        <end position="377"/>
    </location>
</feature>
<keyword evidence="2" id="KW-1133">Transmembrane helix</keyword>
<keyword evidence="4" id="KW-1185">Reference proteome</keyword>
<organism evidence="3 4">
    <name type="scientific">Purpureocillium takamizusanense</name>
    <dbReference type="NCBI Taxonomy" id="2060973"/>
    <lineage>
        <taxon>Eukaryota</taxon>
        <taxon>Fungi</taxon>
        <taxon>Dikarya</taxon>
        <taxon>Ascomycota</taxon>
        <taxon>Pezizomycotina</taxon>
        <taxon>Sordariomycetes</taxon>
        <taxon>Hypocreomycetidae</taxon>
        <taxon>Hypocreales</taxon>
        <taxon>Ophiocordycipitaceae</taxon>
        <taxon>Purpureocillium</taxon>
    </lineage>
</organism>
<feature type="transmembrane region" description="Helical" evidence="2">
    <location>
        <begin position="592"/>
        <end position="614"/>
    </location>
</feature>
<feature type="region of interest" description="Disordered" evidence="1">
    <location>
        <begin position="135"/>
        <end position="244"/>
    </location>
</feature>
<reference evidence="3" key="1">
    <citation type="submission" date="2021-11" db="EMBL/GenBank/DDBJ databases">
        <title>Purpureocillium_takamizusanense_genome.</title>
        <authorList>
            <person name="Nguyen N.-H."/>
        </authorList>
    </citation>
    <scope>NUCLEOTIDE SEQUENCE</scope>
    <source>
        <strain evidence="3">PT3</strain>
    </source>
</reference>
<feature type="compositionally biased region" description="Polar residues" evidence="1">
    <location>
        <begin position="147"/>
        <end position="156"/>
    </location>
</feature>
<feature type="compositionally biased region" description="Acidic residues" evidence="1">
    <location>
        <begin position="16"/>
        <end position="27"/>
    </location>
</feature>
<evidence type="ECO:0000313" key="4">
    <source>
        <dbReference type="Proteomes" id="UP000829364"/>
    </source>
</evidence>
<dbReference type="AlphaFoldDB" id="A0A9Q8V741"/>
<protein>
    <recommendedName>
        <fullName evidence="5">Glycoprotease family protein</fullName>
    </recommendedName>
</protein>
<proteinExistence type="predicted"/>
<feature type="compositionally biased region" description="Polar residues" evidence="1">
    <location>
        <begin position="222"/>
        <end position="244"/>
    </location>
</feature>
<name>A0A9Q8V741_9HYPO</name>
<feature type="compositionally biased region" description="Polar residues" evidence="1">
    <location>
        <begin position="177"/>
        <end position="206"/>
    </location>
</feature>
<evidence type="ECO:0000256" key="2">
    <source>
        <dbReference type="SAM" id="Phobius"/>
    </source>
</evidence>
<feature type="region of interest" description="Disordered" evidence="1">
    <location>
        <begin position="508"/>
        <end position="541"/>
    </location>
</feature>
<dbReference type="KEGG" id="ptkz:JDV02_001076"/>
<sequence>MGYRRNSPASNRGNEPDDWEEWEDDDVVTPIDAGEQVSSPPLLQQAAPRSRTSVKPSTARNSRLSTAKVRRLKSRHRQKAQNEKAGIRLITDMSAFRRNHHIAHQACAAGEAQPKFVDAAALRALEGEPNSASVGNWNWFKRDKTPTPVSATPQRSGRTEQELSPDDRPIVIGISLPSEQMGSRDISPQTANHPSPETSVLGNATSKVAPKAESSAAEDPNASLQRSVWSPDTPDTTNSFRSNRAASSVYSQSVLAGLAISQRAPPVPAVPDSYKASQPRILSLELTRSPEEEESGTPCTLFEEDGSSPQNKVQGRIPGVSPDSAGSRSQGWWDHVVTPFVDKKFSFSSRKMKASSPRYEEPPPERLVHIDEKRPKDQSLQVPRLMSQAPIVRAPTPRKAQTPQSELHSAPEMVEASSSRSPPPSSSTIVVQEKHYTAMTDGSNRDQPPPYSPPKKHEKTAVRYRALFPPGHPLQAQFPPSPGPSSPGLAATMTSQGATQLVNVPLTPAARSQTPPRIGEPLPPRPPGTYLPQEHAHSARGQFYKVERRRRRHEKEEVVARRLGGFWRGRGCIPAAGCFGRTGREGRKRRRVCAAIWAGVLALIILIIVLAAVLTRHHGTSTEQSIWVNLTDFPPMPTGVLTVVGPDNSASKSVCTEPSTLWSCSLPKDQQESVAPYKADQPTVIMQIQWDNSTSNGWKSSGGGKPRRGLSAVAAAARAILQAREDASGFISQPAAPSFKEMFFLGNTTDDVRAENKAGEPTPFYISLLKSINDTASFPSLTKRGPGDQIGNQSLVALLPAPDLDSDGTPAPAAMLPNPTKQPVRLFDRGLPTEHYGFYTHFKRTIFVRSATILNKTDEGNVPLDENGGCRKNEADFLVTWAETRVLVQIWTRTLSSNTSSLLNANTGRGIGATGQLVRPGTMPYPVTVTLDTHGGDPKKKLVWYWPMDKRLKLDTSKPALLANNMGVGGTWINPRGTGDASVGGFDGGSGGCKCEWVNWIQTQGSKRSQ</sequence>
<keyword evidence="2" id="KW-0472">Membrane</keyword>
<dbReference type="EMBL" id="CP086354">
    <property type="protein sequence ID" value="UNI14447.1"/>
    <property type="molecule type" value="Genomic_DNA"/>
</dbReference>
<feature type="region of interest" description="Disordered" evidence="1">
    <location>
        <begin position="1"/>
        <end position="65"/>
    </location>
</feature>
<feature type="region of interest" description="Disordered" evidence="1">
    <location>
        <begin position="349"/>
        <end position="458"/>
    </location>
</feature>
<keyword evidence="2" id="KW-0812">Transmembrane</keyword>
<evidence type="ECO:0000256" key="1">
    <source>
        <dbReference type="SAM" id="MobiDB-lite"/>
    </source>
</evidence>
<dbReference type="RefSeq" id="XP_047837928.1">
    <property type="nucleotide sequence ID" value="XM_047981967.1"/>
</dbReference>
<feature type="region of interest" description="Disordered" evidence="1">
    <location>
        <begin position="285"/>
        <end position="329"/>
    </location>
</feature>
<dbReference type="GeneID" id="72063039"/>
<evidence type="ECO:0008006" key="5">
    <source>
        <dbReference type="Google" id="ProtNLM"/>
    </source>
</evidence>
<feature type="compositionally biased region" description="Basic and acidic residues" evidence="1">
    <location>
        <begin position="157"/>
        <end position="169"/>
    </location>
</feature>
<gene>
    <name evidence="3" type="ORF">JDV02_001076</name>
</gene>
<dbReference type="Proteomes" id="UP000829364">
    <property type="component" value="Chromosome 1"/>
</dbReference>
<accession>A0A9Q8V741</accession>
<dbReference type="OrthoDB" id="10259622at2759"/>
<evidence type="ECO:0000313" key="3">
    <source>
        <dbReference type="EMBL" id="UNI14447.1"/>
    </source>
</evidence>
<feature type="compositionally biased region" description="Polar residues" evidence="1">
    <location>
        <begin position="50"/>
        <end position="65"/>
    </location>
</feature>